<organism evidence="9 10">
    <name type="scientific">Faecalibacillus faecis</name>
    <dbReference type="NCBI Taxonomy" id="1982628"/>
    <lineage>
        <taxon>Bacteria</taxon>
        <taxon>Bacillati</taxon>
        <taxon>Bacillota</taxon>
        <taxon>Erysipelotrichia</taxon>
        <taxon>Erysipelotrichales</taxon>
        <taxon>Coprobacillaceae</taxon>
        <taxon>Faecalibacillus</taxon>
    </lineage>
</organism>
<dbReference type="NCBIfam" id="TIGR00795">
    <property type="entry name" value="lctP"/>
    <property type="match status" value="1"/>
</dbReference>
<accession>A0A2T3FSX3</accession>
<proteinExistence type="inferred from homology"/>
<gene>
    <name evidence="9" type="ORF">C7U55_10275</name>
</gene>
<feature type="transmembrane region" description="Helical" evidence="8">
    <location>
        <begin position="60"/>
        <end position="83"/>
    </location>
</feature>
<dbReference type="RefSeq" id="WP_106988484.1">
    <property type="nucleotide sequence ID" value="NZ_JAJCFI010000028.1"/>
</dbReference>
<reference evidence="10" key="1">
    <citation type="submission" date="2018-03" db="EMBL/GenBank/DDBJ databases">
        <title>Lachnoclostridium SNUG30370 gen.nov., sp.nov., isolated from human faeces.</title>
        <authorList>
            <person name="Seo B."/>
            <person name="Jeon K."/>
            <person name="Ko G."/>
        </authorList>
    </citation>
    <scope>NUCLEOTIDE SEQUENCE [LARGE SCALE GENOMIC DNA]</scope>
    <source>
        <strain evidence="10">SNUG30370</strain>
    </source>
</reference>
<dbReference type="GeneID" id="77471478"/>
<keyword evidence="3 8" id="KW-0813">Transport</keyword>
<feature type="transmembrane region" description="Helical" evidence="8">
    <location>
        <begin position="393"/>
        <end position="414"/>
    </location>
</feature>
<feature type="transmembrane region" description="Helical" evidence="8">
    <location>
        <begin position="244"/>
        <end position="263"/>
    </location>
</feature>
<comment type="caution">
    <text evidence="9">The sequence shown here is derived from an EMBL/GenBank/DDBJ whole genome shotgun (WGS) entry which is preliminary data.</text>
</comment>
<keyword evidence="6 8" id="KW-1133">Transmembrane helix</keyword>
<dbReference type="InterPro" id="IPR003804">
    <property type="entry name" value="Lactate_perm"/>
</dbReference>
<dbReference type="AlphaFoldDB" id="A0A2T3FSX3"/>
<dbReference type="Pfam" id="PF02652">
    <property type="entry name" value="Lactate_perm"/>
    <property type="match status" value="1"/>
</dbReference>
<dbReference type="PANTHER" id="PTHR30003">
    <property type="entry name" value="L-LACTATE PERMEASE"/>
    <property type="match status" value="1"/>
</dbReference>
<comment type="similarity">
    <text evidence="2 8">Belongs to the lactate permease family.</text>
</comment>
<dbReference type="GO" id="GO:0015129">
    <property type="term" value="F:lactate transmembrane transporter activity"/>
    <property type="evidence" value="ECO:0007669"/>
    <property type="project" value="UniProtKB-UniRule"/>
</dbReference>
<evidence type="ECO:0000256" key="4">
    <source>
        <dbReference type="ARBA" id="ARBA00022475"/>
    </source>
</evidence>
<feature type="transmembrane region" description="Helical" evidence="8">
    <location>
        <begin position="178"/>
        <end position="203"/>
    </location>
</feature>
<comment type="function">
    <text evidence="8">Uptake of L-lactate across the membrane. Can also transport D-lactate and glycolate.</text>
</comment>
<keyword evidence="5 8" id="KW-0812">Transmembrane</keyword>
<comment type="subcellular location">
    <subcellularLocation>
        <location evidence="1 8">Cell membrane</location>
        <topology evidence="1 8">Multi-pass membrane protein</topology>
    </subcellularLocation>
</comment>
<evidence type="ECO:0000313" key="10">
    <source>
        <dbReference type="Proteomes" id="UP000241201"/>
    </source>
</evidence>
<feature type="transmembrane region" description="Helical" evidence="8">
    <location>
        <begin position="284"/>
        <end position="303"/>
    </location>
</feature>
<feature type="transmembrane region" description="Helical" evidence="8">
    <location>
        <begin position="30"/>
        <end position="48"/>
    </location>
</feature>
<feature type="transmembrane region" description="Helical" evidence="8">
    <location>
        <begin position="364"/>
        <end position="387"/>
    </location>
</feature>
<evidence type="ECO:0000256" key="5">
    <source>
        <dbReference type="ARBA" id="ARBA00022692"/>
    </source>
</evidence>
<feature type="transmembrane region" description="Helical" evidence="8">
    <location>
        <begin position="104"/>
        <end position="129"/>
    </location>
</feature>
<dbReference type="PANTHER" id="PTHR30003:SF0">
    <property type="entry name" value="GLYCOLATE PERMEASE GLCA-RELATED"/>
    <property type="match status" value="1"/>
</dbReference>
<feature type="transmembrane region" description="Helical" evidence="8">
    <location>
        <begin position="215"/>
        <end position="238"/>
    </location>
</feature>
<keyword evidence="4 8" id="KW-1003">Cell membrane</keyword>
<keyword evidence="7 8" id="KW-0472">Membrane</keyword>
<name>A0A2T3FSX3_9FIRM</name>
<evidence type="ECO:0000313" key="9">
    <source>
        <dbReference type="EMBL" id="PST38364.1"/>
    </source>
</evidence>
<evidence type="ECO:0000256" key="6">
    <source>
        <dbReference type="ARBA" id="ARBA00022989"/>
    </source>
</evidence>
<feature type="transmembrane region" description="Helical" evidence="8">
    <location>
        <begin position="493"/>
        <end position="518"/>
    </location>
</feature>
<evidence type="ECO:0000256" key="7">
    <source>
        <dbReference type="ARBA" id="ARBA00023136"/>
    </source>
</evidence>
<evidence type="ECO:0000256" key="1">
    <source>
        <dbReference type="ARBA" id="ARBA00004651"/>
    </source>
</evidence>
<evidence type="ECO:0000256" key="8">
    <source>
        <dbReference type="RuleBase" id="RU365092"/>
    </source>
</evidence>
<dbReference type="GO" id="GO:0005886">
    <property type="term" value="C:plasma membrane"/>
    <property type="evidence" value="ECO:0007669"/>
    <property type="project" value="UniProtKB-SubCell"/>
</dbReference>
<evidence type="ECO:0000256" key="3">
    <source>
        <dbReference type="ARBA" id="ARBA00022448"/>
    </source>
</evidence>
<dbReference type="Proteomes" id="UP000241201">
    <property type="component" value="Unassembled WGS sequence"/>
</dbReference>
<protein>
    <recommendedName>
        <fullName evidence="8">L-lactate permease</fullName>
    </recommendedName>
</protein>
<keyword evidence="10" id="KW-1185">Reference proteome</keyword>
<evidence type="ECO:0000256" key="2">
    <source>
        <dbReference type="ARBA" id="ARBA00010100"/>
    </source>
</evidence>
<sequence>MLIINFILGLLPIIWLVIALCGLKWPGYKAALGALIIAAVEALTYFGFSMSDTLTSILEGFAFAMWPIVIVIVAAVFTYNLSLRTGSIDMIKKLLTSVTADKRILVLLIGWSFGGFMEAMAGFGTAVAIPASMLWVLDFDPILACLVCLVANATPTPYGSIAIPTVTLATNLGLENNLIAFATSCALSVLIILTPFVMVYILGKSTKGKGSAFKGIVPVVLVSGLSFLIPEMVVSYFVGAELAGVAASVISLVCTILASMKFTNPDAIPDEYRLEVKKGSPLKVGKTLQALSPFILIFVVLLLTSNLVSPIHDALSSFATSVKISTYKNASMTTFTWINTPGVLIILCAIVGGFIQKAKVSEMFAVFIATLKQMMFTILTMLFILATARVMQYSGMIAAVAALFSVFGPVYPFFAPMLGALGTFVTGSGTSSSALFGSVQMSTAASIGANKYWLVAANSLGVATGKMMAPQSIAIGLVAVDEAGRDGELLKKVLPYAALFIIVSALVCFFGQYVWAIFGIA</sequence>
<dbReference type="EMBL" id="PYLP01000015">
    <property type="protein sequence ID" value="PST38364.1"/>
    <property type="molecule type" value="Genomic_DNA"/>
</dbReference>
<dbReference type="GO" id="GO:0015295">
    <property type="term" value="F:solute:proton symporter activity"/>
    <property type="evidence" value="ECO:0007669"/>
    <property type="project" value="TreeGrafter"/>
</dbReference>
<feature type="transmembrane region" description="Helical" evidence="8">
    <location>
        <begin position="335"/>
        <end position="355"/>
    </location>
</feature>
<feature type="transmembrane region" description="Helical" evidence="8">
    <location>
        <begin position="6"/>
        <end position="23"/>
    </location>
</feature>